<dbReference type="EMBL" id="BMAW01067209">
    <property type="protein sequence ID" value="GFT58631.1"/>
    <property type="molecule type" value="Genomic_DNA"/>
</dbReference>
<dbReference type="InterPro" id="IPR008978">
    <property type="entry name" value="HSP20-like_chaperone"/>
</dbReference>
<evidence type="ECO:0000259" key="8">
    <source>
        <dbReference type="PROSITE" id="PS01031"/>
    </source>
</evidence>
<organism evidence="9 10">
    <name type="scientific">Nephila pilipes</name>
    <name type="common">Giant wood spider</name>
    <name type="synonym">Nephila maculata</name>
    <dbReference type="NCBI Taxonomy" id="299642"/>
    <lineage>
        <taxon>Eukaryota</taxon>
        <taxon>Metazoa</taxon>
        <taxon>Ecdysozoa</taxon>
        <taxon>Arthropoda</taxon>
        <taxon>Chelicerata</taxon>
        <taxon>Arachnida</taxon>
        <taxon>Araneae</taxon>
        <taxon>Araneomorphae</taxon>
        <taxon>Entelegynae</taxon>
        <taxon>Araneoidea</taxon>
        <taxon>Nephilidae</taxon>
        <taxon>Nephila</taxon>
    </lineage>
</organism>
<feature type="binding site" evidence="5">
    <location>
        <position position="102"/>
    </location>
    <ligand>
        <name>Zn(2+)</name>
        <dbReference type="ChEBI" id="CHEBI:29105"/>
        <label>1</label>
    </ligand>
</feature>
<gene>
    <name evidence="9" type="primary">l(2)efl</name>
    <name evidence="9" type="ORF">NPIL_379811</name>
</gene>
<sequence>MAAIAPSFFERDWWSSCDYPERIMDQYFGMRLNEADLINPTLCGIHWVRPRIKTNIESSGLSEVKNDEKQFTVSLGMKQFRPEEIEVKIVDNYVIVQGVHEERSEESGFCSRNFSRCYALPIGCDAETVTSSFSLDGNLIIVASKKPIEEQSVEKRNISIIEDESKVVSDV</sequence>
<keyword evidence="2 5" id="KW-0479">Metal-binding</keyword>
<evidence type="ECO:0000256" key="1">
    <source>
        <dbReference type="ARBA" id="ARBA00022613"/>
    </source>
</evidence>
<proteinExistence type="inferred from homology"/>
<evidence type="ECO:0000313" key="9">
    <source>
        <dbReference type="EMBL" id="GFT58631.1"/>
    </source>
</evidence>
<evidence type="ECO:0000256" key="7">
    <source>
        <dbReference type="RuleBase" id="RU003616"/>
    </source>
</evidence>
<dbReference type="GO" id="GO:0005737">
    <property type="term" value="C:cytoplasm"/>
    <property type="evidence" value="ECO:0007669"/>
    <property type="project" value="TreeGrafter"/>
</dbReference>
<dbReference type="PANTHER" id="PTHR45640:SF26">
    <property type="entry name" value="RE23625P"/>
    <property type="match status" value="1"/>
</dbReference>
<dbReference type="InterPro" id="IPR001436">
    <property type="entry name" value="Alpha-crystallin/sHSP_animal"/>
</dbReference>
<reference evidence="9" key="1">
    <citation type="submission" date="2020-08" db="EMBL/GenBank/DDBJ databases">
        <title>Multicomponent nature underlies the extraordinary mechanical properties of spider dragline silk.</title>
        <authorList>
            <person name="Kono N."/>
            <person name="Nakamura H."/>
            <person name="Mori M."/>
            <person name="Yoshida Y."/>
            <person name="Ohtoshi R."/>
            <person name="Malay A.D."/>
            <person name="Moran D.A.P."/>
            <person name="Tomita M."/>
            <person name="Numata K."/>
            <person name="Arakawa K."/>
        </authorList>
    </citation>
    <scope>NUCLEOTIDE SEQUENCE</scope>
</reference>
<evidence type="ECO:0000256" key="5">
    <source>
        <dbReference type="PIRSR" id="PIRSR036514-1"/>
    </source>
</evidence>
<dbReference type="GO" id="GO:0005634">
    <property type="term" value="C:nucleus"/>
    <property type="evidence" value="ECO:0007669"/>
    <property type="project" value="TreeGrafter"/>
</dbReference>
<feature type="binding site" evidence="5">
    <location>
        <position position="100"/>
    </location>
    <ligand>
        <name>Zn(2+)</name>
        <dbReference type="ChEBI" id="CHEBI:29105"/>
        <label>1</label>
    </ligand>
</feature>
<evidence type="ECO:0000256" key="6">
    <source>
        <dbReference type="PROSITE-ProRule" id="PRU00285"/>
    </source>
</evidence>
<dbReference type="InterPro" id="IPR002068">
    <property type="entry name" value="A-crystallin/Hsp20_dom"/>
</dbReference>
<dbReference type="PIRSF" id="PIRSF036514">
    <property type="entry name" value="Sm_HSP_B1"/>
    <property type="match status" value="1"/>
</dbReference>
<name>A0A8X6P995_NEPPI</name>
<dbReference type="Pfam" id="PF00525">
    <property type="entry name" value="Crystallin"/>
    <property type="match status" value="1"/>
</dbReference>
<dbReference type="PRINTS" id="PR00299">
    <property type="entry name" value="ACRYSTALLIN"/>
</dbReference>
<dbReference type="GO" id="GO:0042026">
    <property type="term" value="P:protein refolding"/>
    <property type="evidence" value="ECO:0007669"/>
    <property type="project" value="TreeGrafter"/>
</dbReference>
<dbReference type="Proteomes" id="UP000887013">
    <property type="component" value="Unassembled WGS sequence"/>
</dbReference>
<comment type="caution">
    <text evidence="9">The sequence shown here is derived from an EMBL/GenBank/DDBJ whole genome shotgun (WGS) entry which is preliminary data.</text>
</comment>
<dbReference type="Pfam" id="PF00011">
    <property type="entry name" value="HSP20"/>
    <property type="match status" value="1"/>
</dbReference>
<dbReference type="SUPFAM" id="SSF49764">
    <property type="entry name" value="HSP20-like chaperones"/>
    <property type="match status" value="1"/>
</dbReference>
<accession>A0A8X6P995</accession>
<keyword evidence="10" id="KW-1185">Reference proteome</keyword>
<evidence type="ECO:0000313" key="10">
    <source>
        <dbReference type="Proteomes" id="UP000887013"/>
    </source>
</evidence>
<dbReference type="PANTHER" id="PTHR45640">
    <property type="entry name" value="HEAT SHOCK PROTEIN HSP-12.2-RELATED"/>
    <property type="match status" value="1"/>
</dbReference>
<evidence type="ECO:0000256" key="4">
    <source>
        <dbReference type="PIRNR" id="PIRNR036514"/>
    </source>
</evidence>
<evidence type="ECO:0000256" key="3">
    <source>
        <dbReference type="ARBA" id="ARBA00022833"/>
    </source>
</evidence>
<dbReference type="OrthoDB" id="1431247at2759"/>
<dbReference type="GO" id="GO:0046872">
    <property type="term" value="F:metal ion binding"/>
    <property type="evidence" value="ECO:0007669"/>
    <property type="project" value="UniProtKB-KW"/>
</dbReference>
<protein>
    <submittedName>
        <fullName evidence="9">Protein lethal(2)essential for life</fullName>
    </submittedName>
</protein>
<keyword evidence="1" id="KW-0273">Eye lens protein</keyword>
<dbReference type="GO" id="GO:0051082">
    <property type="term" value="F:unfolded protein binding"/>
    <property type="evidence" value="ECO:0007669"/>
    <property type="project" value="TreeGrafter"/>
</dbReference>
<dbReference type="GO" id="GO:0005212">
    <property type="term" value="F:structural constituent of eye lens"/>
    <property type="evidence" value="ECO:0007669"/>
    <property type="project" value="UniProtKB-KW"/>
</dbReference>
<evidence type="ECO:0000256" key="2">
    <source>
        <dbReference type="ARBA" id="ARBA00022723"/>
    </source>
</evidence>
<dbReference type="CDD" id="cd06526">
    <property type="entry name" value="metazoan_ACD"/>
    <property type="match status" value="1"/>
</dbReference>
<dbReference type="GO" id="GO:0043066">
    <property type="term" value="P:negative regulation of apoptotic process"/>
    <property type="evidence" value="ECO:0007669"/>
    <property type="project" value="TreeGrafter"/>
</dbReference>
<dbReference type="InterPro" id="IPR003090">
    <property type="entry name" value="Alpha-crystallin_N"/>
</dbReference>
<dbReference type="AlphaFoldDB" id="A0A8X6P995"/>
<dbReference type="GO" id="GO:0009408">
    <property type="term" value="P:response to heat"/>
    <property type="evidence" value="ECO:0007669"/>
    <property type="project" value="UniProtKB-ARBA"/>
</dbReference>
<feature type="domain" description="SHSP" evidence="8">
    <location>
        <begin position="52"/>
        <end position="161"/>
    </location>
</feature>
<dbReference type="Gene3D" id="2.60.40.790">
    <property type="match status" value="1"/>
</dbReference>
<keyword evidence="3 5" id="KW-0862">Zinc</keyword>
<dbReference type="PROSITE" id="PS01031">
    <property type="entry name" value="SHSP"/>
    <property type="match status" value="1"/>
</dbReference>
<dbReference type="InterPro" id="IPR055269">
    <property type="entry name" value="Alpha-crystallin/HSP_16"/>
</dbReference>
<comment type="similarity">
    <text evidence="4 6 7">Belongs to the small heat shock protein (HSP20) family.</text>
</comment>